<keyword evidence="1" id="KW-1133">Transmembrane helix</keyword>
<dbReference type="EMBL" id="FRCB01000004">
    <property type="protein sequence ID" value="SHM01076.1"/>
    <property type="molecule type" value="Genomic_DNA"/>
</dbReference>
<keyword evidence="1" id="KW-0812">Transmembrane</keyword>
<dbReference type="AlphaFoldDB" id="A0A1M7FAN3"/>
<keyword evidence="3" id="KW-1185">Reference proteome</keyword>
<gene>
    <name evidence="2" type="ORF">SAMN05443432_104117</name>
</gene>
<evidence type="ECO:0000313" key="3">
    <source>
        <dbReference type="Proteomes" id="UP000322545"/>
    </source>
</evidence>
<dbReference type="Proteomes" id="UP000322545">
    <property type="component" value="Unassembled WGS sequence"/>
</dbReference>
<name>A0A1M7FAN3_9RHOB</name>
<reference evidence="2 3" key="1">
    <citation type="submission" date="2016-11" db="EMBL/GenBank/DDBJ databases">
        <authorList>
            <person name="Varghese N."/>
            <person name="Submissions S."/>
        </authorList>
    </citation>
    <scope>NUCLEOTIDE SEQUENCE [LARGE SCALE GENOMIC DNA]</scope>
    <source>
        <strain evidence="2 3">DSM 28249</strain>
    </source>
</reference>
<proteinExistence type="predicted"/>
<dbReference type="InterPro" id="IPR022584">
    <property type="entry name" value="DUF2937"/>
</dbReference>
<sequence>MILRAIAMACGLTGAVGLSQFPEFSQQYTQRLSGAVKELETIVARFDADAAGLGLTRAAALEDLAQGSAMGAARAQSMGQVLARHDRLQHALAKLSGTSSLHKALNIRGFADAELVRDTWAAYRPALPVTAEGLGFAAAGFILGYGLIGGALSGLGRLTSRRRQAARQG</sequence>
<protein>
    <recommendedName>
        <fullName evidence="4">DUF2937 domain-containing protein</fullName>
    </recommendedName>
</protein>
<feature type="transmembrane region" description="Helical" evidence="1">
    <location>
        <begin position="134"/>
        <end position="155"/>
    </location>
</feature>
<organism evidence="2 3">
    <name type="scientific">Roseovarius litoreus</name>
    <dbReference type="NCBI Taxonomy" id="1155722"/>
    <lineage>
        <taxon>Bacteria</taxon>
        <taxon>Pseudomonadati</taxon>
        <taxon>Pseudomonadota</taxon>
        <taxon>Alphaproteobacteria</taxon>
        <taxon>Rhodobacterales</taxon>
        <taxon>Roseobacteraceae</taxon>
        <taxon>Roseovarius</taxon>
    </lineage>
</organism>
<evidence type="ECO:0000256" key="1">
    <source>
        <dbReference type="SAM" id="Phobius"/>
    </source>
</evidence>
<evidence type="ECO:0008006" key="4">
    <source>
        <dbReference type="Google" id="ProtNLM"/>
    </source>
</evidence>
<dbReference type="RefSeq" id="WP_149779316.1">
    <property type="nucleotide sequence ID" value="NZ_FRCB01000004.1"/>
</dbReference>
<dbReference type="Pfam" id="PF11157">
    <property type="entry name" value="DUF2937"/>
    <property type="match status" value="1"/>
</dbReference>
<keyword evidence="1" id="KW-0472">Membrane</keyword>
<evidence type="ECO:0000313" key="2">
    <source>
        <dbReference type="EMBL" id="SHM01076.1"/>
    </source>
</evidence>
<accession>A0A1M7FAN3</accession>